<evidence type="ECO:0000313" key="2">
    <source>
        <dbReference type="Proteomes" id="UP000323105"/>
    </source>
</evidence>
<evidence type="ECO:0000313" key="1">
    <source>
        <dbReference type="EMBL" id="GEQ73144.1"/>
    </source>
</evidence>
<proteinExistence type="predicted"/>
<accession>A0A1Y1J0M7</accession>
<dbReference type="AlphaFoldDB" id="A0A1Y1J0M7"/>
<dbReference type="Proteomes" id="UP000323105">
    <property type="component" value="Unassembled WGS sequence"/>
</dbReference>
<protein>
    <submittedName>
        <fullName evidence="1">Heme oxygenase</fullName>
    </submittedName>
</protein>
<dbReference type="SUPFAM" id="SSF48613">
    <property type="entry name" value="Heme oxygenase-like"/>
    <property type="match status" value="1"/>
</dbReference>
<name>A0A1Y1J0M7_COMTE</name>
<sequence length="212" mass="22751">MPAFLTEVKFPMDTSSIEAQALSALLRSASQAGHGLLDQRLMAAQPFASRDRYAQFLQVQYRFHRDVAALFDNPELNRLLPGLAGRQRLNAVIQDLSDLDQALPQNLDAPAFAPGSAVDLATALGWLYVEEGSNLGAAFLLKAAAGLELNAEFGARHLAPHAQGRAPSWKAFSAQLDAVPLDPAARGRAAAAARAAFETVHGYVQTHCEIHV</sequence>
<comment type="caution">
    <text evidence="1">The sequence shown here is derived from an EMBL/GenBank/DDBJ whole genome shotgun (WGS) entry which is preliminary data.</text>
</comment>
<dbReference type="InterPro" id="IPR016084">
    <property type="entry name" value="Haem_Oase-like_multi-hlx"/>
</dbReference>
<dbReference type="CDD" id="cd19166">
    <property type="entry name" value="HemeO-bac"/>
    <property type="match status" value="1"/>
</dbReference>
<organism evidence="1 2">
    <name type="scientific">Comamonas testosteroni</name>
    <name type="common">Pseudomonas testosteroni</name>
    <dbReference type="NCBI Taxonomy" id="285"/>
    <lineage>
        <taxon>Bacteria</taxon>
        <taxon>Pseudomonadati</taxon>
        <taxon>Pseudomonadota</taxon>
        <taxon>Betaproteobacteria</taxon>
        <taxon>Burkholderiales</taxon>
        <taxon>Comamonadaceae</taxon>
        <taxon>Comamonas</taxon>
    </lineage>
</organism>
<dbReference type="EMBL" id="BKBW01000001">
    <property type="protein sequence ID" value="GEQ73144.1"/>
    <property type="molecule type" value="Genomic_DNA"/>
</dbReference>
<dbReference type="Gene3D" id="1.20.910.10">
    <property type="entry name" value="Heme oxygenase-like"/>
    <property type="match status" value="1"/>
</dbReference>
<dbReference type="InterPro" id="IPR016053">
    <property type="entry name" value="Haem_Oase-like"/>
</dbReference>
<reference evidence="1 2" key="1">
    <citation type="journal article" date="2019" name="Microbiol. Resour. Announc.">
        <title>Draft Genome Sequence of Comamonas testosteroni TA441, a Bacterium That Has a Cryptic Phenol Degradation Gene Cluster.</title>
        <authorList>
            <person name="Arai H."/>
            <person name="Ishii M."/>
        </authorList>
    </citation>
    <scope>NUCLEOTIDE SEQUENCE [LARGE SCALE GENOMIC DNA]</scope>
    <source>
        <strain evidence="1 2">TA441</strain>
    </source>
</reference>
<gene>
    <name evidence="1" type="primary">hemO</name>
    <name evidence="1" type="ORF">CTTA_0149</name>
</gene>
<dbReference type="Pfam" id="PF01126">
    <property type="entry name" value="Heme_oxygenase"/>
    <property type="match status" value="1"/>
</dbReference>
<dbReference type="GO" id="GO:0006788">
    <property type="term" value="P:heme oxidation"/>
    <property type="evidence" value="ECO:0007669"/>
    <property type="project" value="InterPro"/>
</dbReference>
<dbReference type="GO" id="GO:0004392">
    <property type="term" value="F:heme oxygenase (decyclizing) activity"/>
    <property type="evidence" value="ECO:0007669"/>
    <property type="project" value="InterPro"/>
</dbReference>